<dbReference type="EMBL" id="JADYXP020000001">
    <property type="protein sequence ID" value="KAL0134383.1"/>
    <property type="molecule type" value="Genomic_DNA"/>
</dbReference>
<protein>
    <submittedName>
        <fullName evidence="1">Uncharacterized protein</fullName>
    </submittedName>
</protein>
<proteinExistence type="predicted"/>
<name>A0AAW2H4R3_9HYME</name>
<gene>
    <name evidence="1" type="ORF">PUN28_001283</name>
</gene>
<accession>A0AAW2H4R3</accession>
<evidence type="ECO:0000313" key="2">
    <source>
        <dbReference type="Proteomes" id="UP001430953"/>
    </source>
</evidence>
<reference evidence="1 2" key="1">
    <citation type="submission" date="2023-03" db="EMBL/GenBank/DDBJ databases">
        <title>High recombination rates correlate with genetic variation in Cardiocondyla obscurior ants.</title>
        <authorList>
            <person name="Errbii M."/>
        </authorList>
    </citation>
    <scope>NUCLEOTIDE SEQUENCE [LARGE SCALE GENOMIC DNA]</scope>
    <source>
        <strain evidence="1">Alpha-2009</strain>
        <tissue evidence="1">Whole body</tissue>
    </source>
</reference>
<organism evidence="1 2">
    <name type="scientific">Cardiocondyla obscurior</name>
    <dbReference type="NCBI Taxonomy" id="286306"/>
    <lineage>
        <taxon>Eukaryota</taxon>
        <taxon>Metazoa</taxon>
        <taxon>Ecdysozoa</taxon>
        <taxon>Arthropoda</taxon>
        <taxon>Hexapoda</taxon>
        <taxon>Insecta</taxon>
        <taxon>Pterygota</taxon>
        <taxon>Neoptera</taxon>
        <taxon>Endopterygota</taxon>
        <taxon>Hymenoptera</taxon>
        <taxon>Apocrita</taxon>
        <taxon>Aculeata</taxon>
        <taxon>Formicoidea</taxon>
        <taxon>Formicidae</taxon>
        <taxon>Myrmicinae</taxon>
        <taxon>Cardiocondyla</taxon>
    </lineage>
</organism>
<comment type="caution">
    <text evidence="1">The sequence shown here is derived from an EMBL/GenBank/DDBJ whole genome shotgun (WGS) entry which is preliminary data.</text>
</comment>
<sequence length="153" mass="18142">MQSGFAQIQSCDFTNPPFIQSPTMKNRSGKSHVWHVSDRNFLYTDGSVFAPASQKLLMRSPNRGAARNRRKRGQEEFAYACRKQIRDALLFNIMYNRTRTRTYNKRTRNTHTHTHTHPRTSDITHGFTRHIKEEARTMEGTERKELKFRRSRR</sequence>
<keyword evidence="2" id="KW-1185">Reference proteome</keyword>
<dbReference type="AlphaFoldDB" id="A0AAW2H4R3"/>
<evidence type="ECO:0000313" key="1">
    <source>
        <dbReference type="EMBL" id="KAL0134383.1"/>
    </source>
</evidence>
<dbReference type="Proteomes" id="UP001430953">
    <property type="component" value="Unassembled WGS sequence"/>
</dbReference>